<dbReference type="CDD" id="cd00267">
    <property type="entry name" value="ABC_ATPase"/>
    <property type="match status" value="1"/>
</dbReference>
<dbReference type="SUPFAM" id="SSF52540">
    <property type="entry name" value="P-loop containing nucleoside triphosphate hydrolases"/>
    <property type="match status" value="1"/>
</dbReference>
<feature type="domain" description="Endonuclease GajA/Old nuclease/RecF-like AAA" evidence="1">
    <location>
        <begin position="323"/>
        <end position="430"/>
    </location>
</feature>
<dbReference type="AlphaFoldDB" id="A0A6B1D0R6"/>
<sequence>MCEHETTEVRGLHWGGQPDFHVSVSNFGPIESGAVDLRPLTVLVGPSNTGKTYFAVLVYALRRIMGGFRRLPVIDHERRPFFSLDFNLPGEYTFNKEEDIQDFRAKLDAEGRQFTFSDFPINLQDTAWITIGDPYSLGEFIGDELERCFDLESYSDLVRLPASTKMEISLKVSETKQELWKYALCVTDSGLSTGGKIEDIVLLPKGWSAEELGIRRELQQFQQLLEDSLREDAWITSPFLLDSFEKHLASAAGWYGETHYLPAARSGIMQSHRVIASSLVARTTRVGMERFPELPTFSGVMSDFMQKLILLDEDRSSKGSVANAADALERETLAGQIRSNRSMAGGYPEFVYRPRETEEDIRLTRASSMVSELAPVVLFLRGAISPGDMLIIEEPEAHLHPAAQTQMARTLARLVRAGVKVIVTTHSDWLLMEIANLMREGELEEISEKHESVQAESSALLPSEVGVWLFRENDGSSGSTIEEIPFDRSEGIEPEEYEGVAEALYNRSAALQNQFQELAGAAAREQE</sequence>
<name>A0A6B1D0R6_9CHLR</name>
<dbReference type="InterPro" id="IPR027417">
    <property type="entry name" value="P-loop_NTPase"/>
</dbReference>
<protein>
    <submittedName>
        <fullName evidence="2">AAA family ATPase</fullName>
    </submittedName>
</protein>
<dbReference type="Pfam" id="PF13175">
    <property type="entry name" value="AAA_15"/>
    <property type="match status" value="1"/>
</dbReference>
<dbReference type="PANTHER" id="PTHR43581">
    <property type="entry name" value="ATP/GTP PHOSPHATASE"/>
    <property type="match status" value="1"/>
</dbReference>
<evidence type="ECO:0000259" key="1">
    <source>
        <dbReference type="Pfam" id="PF13175"/>
    </source>
</evidence>
<accession>A0A6B1D0R6</accession>
<dbReference type="Gene3D" id="3.40.50.300">
    <property type="entry name" value="P-loop containing nucleotide triphosphate hydrolases"/>
    <property type="match status" value="1"/>
</dbReference>
<dbReference type="InterPro" id="IPR051396">
    <property type="entry name" value="Bact_Antivir_Def_Nuclease"/>
</dbReference>
<dbReference type="InterPro" id="IPR041685">
    <property type="entry name" value="AAA_GajA/Old/RecF-like"/>
</dbReference>
<organism evidence="2">
    <name type="scientific">Caldilineaceae bacterium SB0661_bin_32</name>
    <dbReference type="NCBI Taxonomy" id="2605255"/>
    <lineage>
        <taxon>Bacteria</taxon>
        <taxon>Bacillati</taxon>
        <taxon>Chloroflexota</taxon>
        <taxon>Caldilineae</taxon>
        <taxon>Caldilineales</taxon>
        <taxon>Caldilineaceae</taxon>
    </lineage>
</organism>
<dbReference type="PANTHER" id="PTHR43581:SF2">
    <property type="entry name" value="EXCINUCLEASE ATPASE SUBUNIT"/>
    <property type="match status" value="1"/>
</dbReference>
<comment type="caution">
    <text evidence="2">The sequence shown here is derived from an EMBL/GenBank/DDBJ whole genome shotgun (WGS) entry which is preliminary data.</text>
</comment>
<evidence type="ECO:0000313" key="2">
    <source>
        <dbReference type="EMBL" id="MYC93410.1"/>
    </source>
</evidence>
<proteinExistence type="predicted"/>
<gene>
    <name evidence="2" type="ORF">F4X14_00430</name>
</gene>
<reference evidence="2" key="1">
    <citation type="submission" date="2019-09" db="EMBL/GenBank/DDBJ databases">
        <title>Characterisation of the sponge microbiome using genome-centric metagenomics.</title>
        <authorList>
            <person name="Engelberts J.P."/>
            <person name="Robbins S.J."/>
            <person name="De Goeij J.M."/>
            <person name="Aranda M."/>
            <person name="Bell S.C."/>
            <person name="Webster N.S."/>
        </authorList>
    </citation>
    <scope>NUCLEOTIDE SEQUENCE</scope>
    <source>
        <strain evidence="2">SB0661_bin_32</strain>
    </source>
</reference>
<dbReference type="EMBL" id="VXMH01000003">
    <property type="protein sequence ID" value="MYC93410.1"/>
    <property type="molecule type" value="Genomic_DNA"/>
</dbReference>